<evidence type="ECO:0000256" key="1">
    <source>
        <dbReference type="SAM" id="SignalP"/>
    </source>
</evidence>
<dbReference type="InterPro" id="IPR024079">
    <property type="entry name" value="MetalloPept_cat_dom_sf"/>
</dbReference>
<organism evidence="2 3">
    <name type="scientific">Pedobacter cryoconitis</name>
    <dbReference type="NCBI Taxonomy" id="188932"/>
    <lineage>
        <taxon>Bacteria</taxon>
        <taxon>Pseudomonadati</taxon>
        <taxon>Bacteroidota</taxon>
        <taxon>Sphingobacteriia</taxon>
        <taxon>Sphingobacteriales</taxon>
        <taxon>Sphingobacteriaceae</taxon>
        <taxon>Pedobacter</taxon>
    </lineage>
</organism>
<dbReference type="SUPFAM" id="SSF55486">
    <property type="entry name" value="Metalloproteases ('zincins'), catalytic domain"/>
    <property type="match status" value="1"/>
</dbReference>
<dbReference type="InterPro" id="IPR024653">
    <property type="entry name" value="Peptidase_M10/M27/M57"/>
</dbReference>
<dbReference type="KEGG" id="pcm:AY601_1876"/>
<dbReference type="EMBL" id="CP014504">
    <property type="protein sequence ID" value="AMP98785.1"/>
    <property type="molecule type" value="Genomic_DNA"/>
</dbReference>
<dbReference type="Pfam" id="PF12388">
    <property type="entry name" value="Peptidase_M57"/>
    <property type="match status" value="1"/>
</dbReference>
<evidence type="ECO:0008006" key="4">
    <source>
        <dbReference type="Google" id="ProtNLM"/>
    </source>
</evidence>
<gene>
    <name evidence="2" type="ORF">AY601_1876</name>
</gene>
<proteinExistence type="predicted"/>
<dbReference type="OrthoDB" id="785995at2"/>
<protein>
    <recommendedName>
        <fullName evidence="4">Dual-action HEIGH metallo-peptidase</fullName>
    </recommendedName>
</protein>
<dbReference type="GO" id="GO:0008237">
    <property type="term" value="F:metallopeptidase activity"/>
    <property type="evidence" value="ECO:0007669"/>
    <property type="project" value="InterPro"/>
</dbReference>
<dbReference type="RefSeq" id="WP_068399671.1">
    <property type="nucleotide sequence ID" value="NZ_CP014504.1"/>
</dbReference>
<dbReference type="PROSITE" id="PS51257">
    <property type="entry name" value="PROKAR_LIPOPROTEIN"/>
    <property type="match status" value="1"/>
</dbReference>
<sequence length="265" mass="29983" precursor="true">MKKEFCKKTIKLLFTLVCLSIVATSCKKDEATTNPKAEDNIKQLTAYLTGKGFRVENIAYKDGRFILEKDIVMTREDVETRMKNESTPQTEHWRGPYLVKDPYHKNIKYYMDAGVPFEWNSAVLGAVMNWNNMEDHFYMTLNMSLLASSAGGDVRVFMGYEDANWIARAYLPGSNGRAGQSIEINSKFNNLPASEKLFAITHEIGHTIGFNHTDENKGSFIRGFIPYFDTPVVDPGSIMNSTVLPWSNFTAGDVLATKNLYPKIF</sequence>
<evidence type="ECO:0000313" key="2">
    <source>
        <dbReference type="EMBL" id="AMP98785.1"/>
    </source>
</evidence>
<feature type="signal peptide" evidence="1">
    <location>
        <begin position="1"/>
        <end position="27"/>
    </location>
</feature>
<dbReference type="Gene3D" id="3.40.390.10">
    <property type="entry name" value="Collagenase (Catalytic Domain)"/>
    <property type="match status" value="1"/>
</dbReference>
<dbReference type="PATRIC" id="fig|188932.3.peg.1962"/>
<evidence type="ECO:0000313" key="3">
    <source>
        <dbReference type="Proteomes" id="UP000071561"/>
    </source>
</evidence>
<keyword evidence="1" id="KW-0732">Signal</keyword>
<keyword evidence="3" id="KW-1185">Reference proteome</keyword>
<feature type="chain" id="PRO_5007280368" description="Dual-action HEIGH metallo-peptidase" evidence="1">
    <location>
        <begin position="28"/>
        <end position="265"/>
    </location>
</feature>
<accession>A0A127VBW3</accession>
<reference evidence="2 3" key="1">
    <citation type="submission" date="2016-03" db="EMBL/GenBank/DDBJ databases">
        <title>Complete genome sequence of Pedobacter cryoconitis PAMC 27485.</title>
        <authorList>
            <person name="Lee J."/>
            <person name="Kim O.-S."/>
        </authorList>
    </citation>
    <scope>NUCLEOTIDE SEQUENCE [LARGE SCALE GENOMIC DNA]</scope>
    <source>
        <strain evidence="2 3">PAMC 27485</strain>
    </source>
</reference>
<dbReference type="Proteomes" id="UP000071561">
    <property type="component" value="Chromosome"/>
</dbReference>
<name>A0A127VBW3_9SPHI</name>
<dbReference type="AlphaFoldDB" id="A0A127VBW3"/>